<proteinExistence type="predicted"/>
<dbReference type="InterPro" id="IPR021301">
    <property type="entry name" value="DUF2779"/>
</dbReference>
<feature type="domain" description="DUF2779" evidence="1">
    <location>
        <begin position="300"/>
        <end position="425"/>
    </location>
</feature>
<organism evidence="2 3">
    <name type="scientific">Hyphomicrobium facile</name>
    <dbReference type="NCBI Taxonomy" id="51670"/>
    <lineage>
        <taxon>Bacteria</taxon>
        <taxon>Pseudomonadati</taxon>
        <taxon>Pseudomonadota</taxon>
        <taxon>Alphaproteobacteria</taxon>
        <taxon>Hyphomicrobiales</taxon>
        <taxon>Hyphomicrobiaceae</taxon>
        <taxon>Hyphomicrobium</taxon>
    </lineage>
</organism>
<reference evidence="3" key="1">
    <citation type="submission" date="2016-10" db="EMBL/GenBank/DDBJ databases">
        <authorList>
            <person name="Varghese N."/>
            <person name="Submissions S."/>
        </authorList>
    </citation>
    <scope>NUCLEOTIDE SEQUENCE [LARGE SCALE GENOMIC DNA]</scope>
    <source>
        <strain evidence="3">DSM 1565</strain>
    </source>
</reference>
<name>A0A1I7NDZ4_9HYPH</name>
<dbReference type="Pfam" id="PF11074">
    <property type="entry name" value="DUF2779"/>
    <property type="match status" value="1"/>
</dbReference>
<evidence type="ECO:0000313" key="3">
    <source>
        <dbReference type="Proteomes" id="UP000199423"/>
    </source>
</evidence>
<dbReference type="EMBL" id="FPCH01000002">
    <property type="protein sequence ID" value="SFV32882.1"/>
    <property type="molecule type" value="Genomic_DNA"/>
</dbReference>
<sequence>MLITKTIFLDYLICRKNCWLKVHRPEFIEAFALSELELQLLEQGDDVERAARMLFPAGVLVVKTGADAVRETQELMAKGATIFQAAFSSGGFFVRCDVISPAPEGAWDLFEIKGNNALKEGIDDRDHITDLTFQAIVAERAGVTLRNRTVILLNKTYVRSGALDVDRLLQQMECSPGVATKHPDTTRAMDEALVYLKQTDEPQDGCDCHYKGRSRQCSTFPYSHPDVPAYSVHDIVRIGASKKKLADLIDRGIFNLEGIPEEFNLSRAQKNQVYVAKTGQSIIDKVRIREALASYQWPLHFLDYETFAPAIPMFDGYGPYQPIPFQFSLHILTGPDAEPAHFEFLHDELSDPTGDVVRLLDEHIGADGSVIVWYAPFERGVNTEMAARCPNLATVLTRINGQIRDLRDIFVDQHYVHEGFKGSTSIKAVLPVLVPDLSYEHLDIKNGGIASARWSEMITTTDGAERSAISGALKDYCELDTFAMYAIWKELNAIALSQ</sequence>
<protein>
    <recommendedName>
        <fullName evidence="1">DUF2779 domain-containing protein</fullName>
    </recommendedName>
</protein>
<evidence type="ECO:0000259" key="1">
    <source>
        <dbReference type="Pfam" id="PF11074"/>
    </source>
</evidence>
<dbReference type="Proteomes" id="UP000199423">
    <property type="component" value="Unassembled WGS sequence"/>
</dbReference>
<gene>
    <name evidence="2" type="ORF">SAMN04488557_1759</name>
</gene>
<evidence type="ECO:0000313" key="2">
    <source>
        <dbReference type="EMBL" id="SFV32882.1"/>
    </source>
</evidence>
<dbReference type="AlphaFoldDB" id="A0A1I7NDZ4"/>
<accession>A0A1I7NDZ4</accession>
<keyword evidence="3" id="KW-1185">Reference proteome</keyword>